<organism evidence="1 2">
    <name type="scientific">Geobacillus thermoleovorans CCB_US3_UF5</name>
    <dbReference type="NCBI Taxonomy" id="1111068"/>
    <lineage>
        <taxon>Bacteria</taxon>
        <taxon>Bacillati</taxon>
        <taxon>Bacillota</taxon>
        <taxon>Bacilli</taxon>
        <taxon>Bacillales</taxon>
        <taxon>Anoxybacillaceae</taxon>
        <taxon>Geobacillus</taxon>
        <taxon>Geobacillus thermoleovorans group</taxon>
    </lineage>
</organism>
<sequence>MFGLPSHRLAFDSRKMDKRLFRQGYVKRFRCHLYILS</sequence>
<name>A0ABM5MKF7_GEOTH</name>
<evidence type="ECO:0000313" key="1">
    <source>
        <dbReference type="EMBL" id="AEV20248.1"/>
    </source>
</evidence>
<evidence type="ECO:0000313" key="2">
    <source>
        <dbReference type="Proteomes" id="UP000005636"/>
    </source>
</evidence>
<keyword evidence="2" id="KW-1185">Reference proteome</keyword>
<proteinExistence type="predicted"/>
<dbReference type="Proteomes" id="UP000005636">
    <property type="component" value="Chromosome"/>
</dbReference>
<dbReference type="EMBL" id="CP003125">
    <property type="protein sequence ID" value="AEV20248.1"/>
    <property type="molecule type" value="Genomic_DNA"/>
</dbReference>
<accession>A0ABM5MKF7</accession>
<protein>
    <submittedName>
        <fullName evidence="1">Uncharacterized protein</fullName>
    </submittedName>
</protein>
<gene>
    <name evidence="1" type="ORF">GTCCBUS3UF5_29450</name>
</gene>
<reference evidence="1 2" key="1">
    <citation type="submission" date="2011-11" db="EMBL/GenBank/DDBJ databases">
        <title>Complete genome sequence of thermophilic Geobacillus thermoleovorans CCB_US3_UF5.</title>
        <authorList>
            <person name="Muhd Sakaff M.K.L."/>
            <person name="Abdul Rahman A.Y."/>
            <person name="Saito J.A."/>
            <person name="Hou S."/>
            <person name="Alam M."/>
        </authorList>
    </citation>
    <scope>NUCLEOTIDE SEQUENCE [LARGE SCALE GENOMIC DNA]</scope>
    <source>
        <strain evidence="1 2">CCB_US3_UF5</strain>
    </source>
</reference>